<dbReference type="InterPro" id="IPR006016">
    <property type="entry name" value="UspA"/>
</dbReference>
<comment type="similarity">
    <text evidence="1">Belongs to the universal stress protein A family.</text>
</comment>
<keyword evidence="4" id="KW-1185">Reference proteome</keyword>
<gene>
    <name evidence="3" type="ORF">AArcSt2_12150</name>
</gene>
<reference evidence="3" key="1">
    <citation type="journal article" date="2022" name="Syst. Appl. Microbiol.">
        <title>Natronocalculus amylovorans gen. nov., sp. nov., and Natranaeroarchaeum aerophilus sp. nov., dominant culturable amylolytic natronoarchaea from hypersaline soda lakes in southwestern Siberia.</title>
        <authorList>
            <person name="Sorokin D.Y."/>
            <person name="Elcheninov A.G."/>
            <person name="Khizhniak T.V."/>
            <person name="Koenen M."/>
            <person name="Bale N.J."/>
            <person name="Damste J.S.S."/>
            <person name="Kublanov I.V."/>
        </authorList>
    </citation>
    <scope>NUCLEOTIDE SEQUENCE</scope>
    <source>
        <strain evidence="3">AArc-St2</strain>
    </source>
</reference>
<accession>A0AAE3FY37</accession>
<evidence type="ECO:0000256" key="1">
    <source>
        <dbReference type="ARBA" id="ARBA00008791"/>
    </source>
</evidence>
<evidence type="ECO:0000259" key="2">
    <source>
        <dbReference type="Pfam" id="PF00582"/>
    </source>
</evidence>
<dbReference type="InterPro" id="IPR006015">
    <property type="entry name" value="Universal_stress_UspA"/>
</dbReference>
<dbReference type="PANTHER" id="PTHR46268:SF24">
    <property type="entry name" value="UNIVERSAL STRESS PROTEIN"/>
    <property type="match status" value="1"/>
</dbReference>
<organism evidence="3 4">
    <name type="scientific">Natronocalculus amylovorans</name>
    <dbReference type="NCBI Taxonomy" id="2917812"/>
    <lineage>
        <taxon>Archaea</taxon>
        <taxon>Methanobacteriati</taxon>
        <taxon>Methanobacteriota</taxon>
        <taxon>Stenosarchaea group</taxon>
        <taxon>Halobacteria</taxon>
        <taxon>Halobacteriales</taxon>
        <taxon>Haloferacaceae</taxon>
        <taxon>Natronocalculus</taxon>
    </lineage>
</organism>
<proteinExistence type="inferred from homology"/>
<dbReference type="Proteomes" id="UP001203207">
    <property type="component" value="Unassembled WGS sequence"/>
</dbReference>
<evidence type="ECO:0000313" key="3">
    <source>
        <dbReference type="EMBL" id="MCL9817697.1"/>
    </source>
</evidence>
<sequence>MVDRVLVPTDGSPLSFAAIEYALGVFPTAEVRLLHVIDPRDVYYSYESKVDRVFDLSGRIDPHELDRIETETTVGSTGREIVTAAEEHDCNEVIMGSHGRAGVVRVLLGSVTEQVARRSHVPVTAFRYRNRDDSNASTAVTRPGAKVLVGIDDASQAQQALSYTFSRFPDASVTALHIIDPYRAWFSGGRPIYSEREYDQIRAAAQALVSDAVTQGENVGVSIEPAVEASESAARGIVQHADTHDIDHIVVGSHGREGIARILLGSTAETVMRRAGVSATIVR</sequence>
<dbReference type="AlphaFoldDB" id="A0AAE3FY37"/>
<name>A0AAE3FY37_9EURY</name>
<dbReference type="InterPro" id="IPR014729">
    <property type="entry name" value="Rossmann-like_a/b/a_fold"/>
</dbReference>
<evidence type="ECO:0000313" key="4">
    <source>
        <dbReference type="Proteomes" id="UP001203207"/>
    </source>
</evidence>
<dbReference type="PANTHER" id="PTHR46268">
    <property type="entry name" value="STRESS RESPONSE PROTEIN NHAX"/>
    <property type="match status" value="1"/>
</dbReference>
<dbReference type="CDD" id="cd00293">
    <property type="entry name" value="USP-like"/>
    <property type="match status" value="2"/>
</dbReference>
<comment type="caution">
    <text evidence="3">The sequence shown here is derived from an EMBL/GenBank/DDBJ whole genome shotgun (WGS) entry which is preliminary data.</text>
</comment>
<dbReference type="PRINTS" id="PR01438">
    <property type="entry name" value="UNVRSLSTRESS"/>
</dbReference>
<dbReference type="SUPFAM" id="SSF52402">
    <property type="entry name" value="Adenine nucleotide alpha hydrolases-like"/>
    <property type="match status" value="2"/>
</dbReference>
<protein>
    <submittedName>
        <fullName evidence="3">Universal stress protein</fullName>
    </submittedName>
</protein>
<feature type="domain" description="UspA" evidence="2">
    <location>
        <begin position="1"/>
        <end position="127"/>
    </location>
</feature>
<feature type="domain" description="UspA" evidence="2">
    <location>
        <begin position="146"/>
        <end position="283"/>
    </location>
</feature>
<dbReference type="Pfam" id="PF00582">
    <property type="entry name" value="Usp"/>
    <property type="match status" value="2"/>
</dbReference>
<dbReference type="RefSeq" id="WP_250584978.1">
    <property type="nucleotide sequence ID" value="NZ_JAKRVX010000005.1"/>
</dbReference>
<dbReference type="Gene3D" id="3.40.50.620">
    <property type="entry name" value="HUPs"/>
    <property type="match status" value="2"/>
</dbReference>
<reference evidence="3" key="2">
    <citation type="submission" date="2022-02" db="EMBL/GenBank/DDBJ databases">
        <authorList>
            <person name="Elcheninov A.G."/>
            <person name="Sorokin D.Y."/>
            <person name="Kublanov I.V."/>
        </authorList>
    </citation>
    <scope>NUCLEOTIDE SEQUENCE</scope>
    <source>
        <strain evidence="3">AArc-St2</strain>
    </source>
</reference>
<dbReference type="EMBL" id="JAKRVX010000005">
    <property type="protein sequence ID" value="MCL9817697.1"/>
    <property type="molecule type" value="Genomic_DNA"/>
</dbReference>